<keyword evidence="3" id="KW-0560">Oxidoreductase</keyword>
<dbReference type="GeneID" id="5708459"/>
<evidence type="ECO:0000256" key="2">
    <source>
        <dbReference type="ARBA" id="ARBA00022857"/>
    </source>
</evidence>
<dbReference type="SUPFAM" id="SSF53597">
    <property type="entry name" value="Dihydrofolate reductase-like"/>
    <property type="match status" value="1"/>
</dbReference>
<sequence length="211" mass="23803">MNVKPYVIAIASITMDGKIANPYIRNRFTCRYDLERLFKARDEVDATIVGAQTVIDVDGTYTPKTGKQILRVLIDGAFRVPLESKFFNSPAPALVAVTERAPRAKIELARKAGIEVMEFDKQVDVEVLLSKLTERGIKKVLVEGGGAVFWQFFSRNLIDEVRLTIAPFMMGKGTSLIEGDSLKIDQSPRFKPVKWYLCECGREVVIHYTRE</sequence>
<dbReference type="PANTHER" id="PTHR38011:SF7">
    <property type="entry name" value="2,5-DIAMINO-6-RIBOSYLAMINO-4(3H)-PYRIMIDINONE 5'-PHOSPHATE REDUCTASE"/>
    <property type="match status" value="1"/>
</dbReference>
<dbReference type="InterPro" id="IPR002734">
    <property type="entry name" value="RibDG_C"/>
</dbReference>
<protein>
    <submittedName>
        <fullName evidence="5">Bifunctional deaminase-reductase domain protein</fullName>
    </submittedName>
</protein>
<keyword evidence="2" id="KW-0521">NADP</keyword>
<evidence type="ECO:0000259" key="4">
    <source>
        <dbReference type="Pfam" id="PF01872"/>
    </source>
</evidence>
<evidence type="ECO:0000313" key="6">
    <source>
        <dbReference type="Proteomes" id="UP000001137"/>
    </source>
</evidence>
<dbReference type="AlphaFoldDB" id="A8MBP5"/>
<dbReference type="Proteomes" id="UP000001137">
    <property type="component" value="Chromosome"/>
</dbReference>
<comment type="pathway">
    <text evidence="1">Cofactor biosynthesis; riboflavin biosynthesis.</text>
</comment>
<dbReference type="OrthoDB" id="10178at2157"/>
<proteinExistence type="predicted"/>
<keyword evidence="6" id="KW-1185">Reference proteome</keyword>
<evidence type="ECO:0000256" key="3">
    <source>
        <dbReference type="ARBA" id="ARBA00023002"/>
    </source>
</evidence>
<gene>
    <name evidence="5" type="ordered locus">Cmaq_1962</name>
</gene>
<dbReference type="GO" id="GO:0009231">
    <property type="term" value="P:riboflavin biosynthetic process"/>
    <property type="evidence" value="ECO:0007669"/>
    <property type="project" value="InterPro"/>
</dbReference>
<dbReference type="STRING" id="397948.Cmaq_1962"/>
<name>A8MBP5_CALMQ</name>
<dbReference type="Gene3D" id="3.40.430.10">
    <property type="entry name" value="Dihydrofolate Reductase, subunit A"/>
    <property type="match status" value="1"/>
</dbReference>
<evidence type="ECO:0000313" key="5">
    <source>
        <dbReference type="EMBL" id="ABW02778.1"/>
    </source>
</evidence>
<dbReference type="PANTHER" id="PTHR38011">
    <property type="entry name" value="DIHYDROFOLATE REDUCTASE FAMILY PROTEIN (AFU_ORTHOLOGUE AFUA_8G06820)"/>
    <property type="match status" value="1"/>
</dbReference>
<dbReference type="InterPro" id="IPR024072">
    <property type="entry name" value="DHFR-like_dom_sf"/>
</dbReference>
<organism evidence="5 6">
    <name type="scientific">Caldivirga maquilingensis (strain ATCC 700844 / DSM 13496 / JCM 10307 / IC-167)</name>
    <dbReference type="NCBI Taxonomy" id="397948"/>
    <lineage>
        <taxon>Archaea</taxon>
        <taxon>Thermoproteota</taxon>
        <taxon>Thermoprotei</taxon>
        <taxon>Thermoproteales</taxon>
        <taxon>Thermoproteaceae</taxon>
        <taxon>Caldivirga</taxon>
    </lineage>
</organism>
<dbReference type="RefSeq" id="WP_012186997.1">
    <property type="nucleotide sequence ID" value="NC_009954.1"/>
</dbReference>
<dbReference type="eggNOG" id="arCOG01484">
    <property type="taxonomic scope" value="Archaea"/>
</dbReference>
<dbReference type="Pfam" id="PF01872">
    <property type="entry name" value="RibD_C"/>
    <property type="match status" value="1"/>
</dbReference>
<accession>A8MBP5</accession>
<dbReference type="KEGG" id="cma:Cmaq_1962"/>
<dbReference type="GO" id="GO:0008703">
    <property type="term" value="F:5-amino-6-(5-phosphoribosylamino)uracil reductase activity"/>
    <property type="evidence" value="ECO:0007669"/>
    <property type="project" value="InterPro"/>
</dbReference>
<evidence type="ECO:0000256" key="1">
    <source>
        <dbReference type="ARBA" id="ARBA00005104"/>
    </source>
</evidence>
<dbReference type="HOGENOM" id="CLU_036590_4_1_2"/>
<dbReference type="InterPro" id="IPR050765">
    <property type="entry name" value="Riboflavin_Biosynth_HTPR"/>
</dbReference>
<dbReference type="EMBL" id="CP000852">
    <property type="protein sequence ID" value="ABW02778.1"/>
    <property type="molecule type" value="Genomic_DNA"/>
</dbReference>
<feature type="domain" description="Bacterial bifunctional deaminase-reductase C-terminal" evidence="4">
    <location>
        <begin position="5"/>
        <end position="199"/>
    </location>
</feature>
<reference evidence="5 6" key="1">
    <citation type="submission" date="2007-10" db="EMBL/GenBank/DDBJ databases">
        <title>Complete sequence of Caldivirga maquilingensis IC-167.</title>
        <authorList>
            <consortium name="US DOE Joint Genome Institute"/>
            <person name="Copeland A."/>
            <person name="Lucas S."/>
            <person name="Lapidus A."/>
            <person name="Barry K."/>
            <person name="Glavina del Rio T."/>
            <person name="Dalin E."/>
            <person name="Tice H."/>
            <person name="Pitluck S."/>
            <person name="Saunders E."/>
            <person name="Brettin T."/>
            <person name="Bruce D."/>
            <person name="Detter J.C."/>
            <person name="Han C."/>
            <person name="Schmutz J."/>
            <person name="Larimer F."/>
            <person name="Land M."/>
            <person name="Hauser L."/>
            <person name="Kyrpides N."/>
            <person name="Ivanova N."/>
            <person name="Biddle J.F."/>
            <person name="Zhang Z."/>
            <person name="Fitz-Gibbon S.T."/>
            <person name="Lowe T.M."/>
            <person name="Saltikov C."/>
            <person name="House C.H."/>
            <person name="Richardson P."/>
        </authorList>
    </citation>
    <scope>NUCLEOTIDE SEQUENCE [LARGE SCALE GENOMIC DNA]</scope>
    <source>
        <strain evidence="6">ATCC 700844 / DSM 13496 / JCM 10307 / IC-167</strain>
    </source>
</reference>